<name>A0A4U2Z4M7_9BACT</name>
<evidence type="ECO:0000313" key="2">
    <source>
        <dbReference type="Proteomes" id="UP000309561"/>
    </source>
</evidence>
<organism evidence="1 2">
    <name type="scientific">Sulfurimonas crateris</name>
    <dbReference type="NCBI Taxonomy" id="2574727"/>
    <lineage>
        <taxon>Bacteria</taxon>
        <taxon>Pseudomonadati</taxon>
        <taxon>Campylobacterota</taxon>
        <taxon>Epsilonproteobacteria</taxon>
        <taxon>Campylobacterales</taxon>
        <taxon>Sulfurimonadaceae</taxon>
        <taxon>Sulfurimonas</taxon>
    </lineage>
</organism>
<accession>A0A4U2Z4M7</accession>
<proteinExistence type="predicted"/>
<gene>
    <name evidence="1" type="ORF">FCU45_08900</name>
</gene>
<reference evidence="1 2" key="1">
    <citation type="submission" date="2019-04" db="EMBL/GenBank/DDBJ databases">
        <title>Sulfurimonas crateris sp. nov. a facultative anaerobic sulfur-oxidizing chemolithautotrophic bacterium isolated from a terrestrial mud vulcano.</title>
        <authorList>
            <person name="Ratnikova N.M."/>
            <person name="Slobodkin A.I."/>
            <person name="Merkel A.Y."/>
            <person name="Novikov A."/>
            <person name="Bonch-Osmolovskaya E.A."/>
            <person name="Slobodkina G.B."/>
        </authorList>
    </citation>
    <scope>NUCLEOTIDE SEQUENCE [LARGE SCALE GENOMIC DNA]</scope>
    <source>
        <strain evidence="1 2">SN118</strain>
    </source>
</reference>
<dbReference type="RefSeq" id="WP_137014428.1">
    <property type="nucleotide sequence ID" value="NZ_SZPX01000006.1"/>
</dbReference>
<sequence length="159" mass="18418">MDELIKRDDTNMPEPTVVALNNHMEIGILRGFEIDVKNTKKYMRNVLFIVGNEVITDNFADTILLKEELKLFDKGDEQNTFFKVVQRELNGKKVISLELSLDDGKKIYISKSEAKAIVDIWNMAMQGYSFARILEYENTQTLESWTDMLYQSNLLKLGK</sequence>
<evidence type="ECO:0000313" key="1">
    <source>
        <dbReference type="EMBL" id="TKI69069.1"/>
    </source>
</evidence>
<dbReference type="AlphaFoldDB" id="A0A4U2Z4M7"/>
<dbReference type="EMBL" id="SZPX01000006">
    <property type="protein sequence ID" value="TKI69069.1"/>
    <property type="molecule type" value="Genomic_DNA"/>
</dbReference>
<dbReference type="Proteomes" id="UP000309561">
    <property type="component" value="Unassembled WGS sequence"/>
</dbReference>
<comment type="caution">
    <text evidence="1">The sequence shown here is derived from an EMBL/GenBank/DDBJ whole genome shotgun (WGS) entry which is preliminary data.</text>
</comment>
<keyword evidence="2" id="KW-1185">Reference proteome</keyword>
<dbReference type="OrthoDB" id="5365931at2"/>
<protein>
    <submittedName>
        <fullName evidence="1">Uncharacterized protein</fullName>
    </submittedName>
</protein>